<dbReference type="InterPro" id="IPR031350">
    <property type="entry name" value="Goodbye_dom"/>
</dbReference>
<dbReference type="Proteomes" id="UP000759537">
    <property type="component" value="Unassembled WGS sequence"/>
</dbReference>
<dbReference type="AlphaFoldDB" id="A0A9P5TE48"/>
<dbReference type="EMBL" id="WHVB01000001">
    <property type="protein sequence ID" value="KAF8486772.1"/>
    <property type="molecule type" value="Genomic_DNA"/>
</dbReference>
<name>A0A9P5TE48_9AGAM</name>
<gene>
    <name evidence="2" type="ORF">DFH94DRAFT_166</name>
</gene>
<reference evidence="2" key="1">
    <citation type="submission" date="2019-10" db="EMBL/GenBank/DDBJ databases">
        <authorList>
            <consortium name="DOE Joint Genome Institute"/>
            <person name="Kuo A."/>
            <person name="Miyauchi S."/>
            <person name="Kiss E."/>
            <person name="Drula E."/>
            <person name="Kohler A."/>
            <person name="Sanchez-Garcia M."/>
            <person name="Andreopoulos B."/>
            <person name="Barry K.W."/>
            <person name="Bonito G."/>
            <person name="Buee M."/>
            <person name="Carver A."/>
            <person name="Chen C."/>
            <person name="Cichocki N."/>
            <person name="Clum A."/>
            <person name="Culley D."/>
            <person name="Crous P.W."/>
            <person name="Fauchery L."/>
            <person name="Girlanda M."/>
            <person name="Hayes R."/>
            <person name="Keri Z."/>
            <person name="LaButti K."/>
            <person name="Lipzen A."/>
            <person name="Lombard V."/>
            <person name="Magnuson J."/>
            <person name="Maillard F."/>
            <person name="Morin E."/>
            <person name="Murat C."/>
            <person name="Nolan M."/>
            <person name="Ohm R."/>
            <person name="Pangilinan J."/>
            <person name="Pereira M."/>
            <person name="Perotto S."/>
            <person name="Peter M."/>
            <person name="Riley R."/>
            <person name="Sitrit Y."/>
            <person name="Stielow B."/>
            <person name="Szollosi G."/>
            <person name="Zifcakova L."/>
            <person name="Stursova M."/>
            <person name="Spatafora J.W."/>
            <person name="Tedersoo L."/>
            <person name="Vaario L.-M."/>
            <person name="Yamada A."/>
            <person name="Yan M."/>
            <person name="Wang P."/>
            <person name="Xu J."/>
            <person name="Bruns T."/>
            <person name="Baldrian P."/>
            <person name="Vilgalys R."/>
            <person name="Henrissat B."/>
            <person name="Grigoriev I.V."/>
            <person name="Hibbett D."/>
            <person name="Nagy L.G."/>
            <person name="Martin F.M."/>
        </authorList>
    </citation>
    <scope>NUCLEOTIDE SEQUENCE</scope>
    <source>
        <strain evidence="2">Prilba</strain>
    </source>
</reference>
<feature type="domain" description="Fungal STAND N-terminal Goodbye" evidence="1">
    <location>
        <begin position="13"/>
        <end position="139"/>
    </location>
</feature>
<evidence type="ECO:0000313" key="2">
    <source>
        <dbReference type="EMBL" id="KAF8486772.1"/>
    </source>
</evidence>
<evidence type="ECO:0000313" key="3">
    <source>
        <dbReference type="Proteomes" id="UP000759537"/>
    </source>
</evidence>
<dbReference type="Pfam" id="PF17109">
    <property type="entry name" value="Goodbye"/>
    <property type="match status" value="1"/>
</dbReference>
<proteinExistence type="predicted"/>
<sequence>MSTNPSPELKSLFEAALNEFEKRAGTNLVQHQTLDKLVNCESADSVIDVLQEQARAFRNFRGDNVKLMTWLKRTVNVLYTLSTSGVLGEGIGLPFPPAKAIFAGFAILLGAIKDISTSYDALVDLFESFESFLRRLDIYTNIPSTTAMTEIIVKILIELLSTISLAIQQAKQGRLKKLGKKLLGENDVEAVLERLDRLTREEAQTTAIQTLELVYGLVKNIKVVMDGGSVLMDDVHRTLVLIQQLASDINKLRRAYNYLGGIAGGDG</sequence>
<protein>
    <recommendedName>
        <fullName evidence="1">Fungal STAND N-terminal Goodbye domain-containing protein</fullName>
    </recommendedName>
</protein>
<reference evidence="2" key="2">
    <citation type="journal article" date="2020" name="Nat. Commun.">
        <title>Large-scale genome sequencing of mycorrhizal fungi provides insights into the early evolution of symbiotic traits.</title>
        <authorList>
            <person name="Miyauchi S."/>
            <person name="Kiss E."/>
            <person name="Kuo A."/>
            <person name="Drula E."/>
            <person name="Kohler A."/>
            <person name="Sanchez-Garcia M."/>
            <person name="Morin E."/>
            <person name="Andreopoulos B."/>
            <person name="Barry K.W."/>
            <person name="Bonito G."/>
            <person name="Buee M."/>
            <person name="Carver A."/>
            <person name="Chen C."/>
            <person name="Cichocki N."/>
            <person name="Clum A."/>
            <person name="Culley D."/>
            <person name="Crous P.W."/>
            <person name="Fauchery L."/>
            <person name="Girlanda M."/>
            <person name="Hayes R.D."/>
            <person name="Keri Z."/>
            <person name="LaButti K."/>
            <person name="Lipzen A."/>
            <person name="Lombard V."/>
            <person name="Magnuson J."/>
            <person name="Maillard F."/>
            <person name="Murat C."/>
            <person name="Nolan M."/>
            <person name="Ohm R.A."/>
            <person name="Pangilinan J."/>
            <person name="Pereira M.F."/>
            <person name="Perotto S."/>
            <person name="Peter M."/>
            <person name="Pfister S."/>
            <person name="Riley R."/>
            <person name="Sitrit Y."/>
            <person name="Stielow J.B."/>
            <person name="Szollosi G."/>
            <person name="Zifcakova L."/>
            <person name="Stursova M."/>
            <person name="Spatafora J.W."/>
            <person name="Tedersoo L."/>
            <person name="Vaario L.M."/>
            <person name="Yamada A."/>
            <person name="Yan M."/>
            <person name="Wang P."/>
            <person name="Xu J."/>
            <person name="Bruns T."/>
            <person name="Baldrian P."/>
            <person name="Vilgalys R."/>
            <person name="Dunand C."/>
            <person name="Henrissat B."/>
            <person name="Grigoriev I.V."/>
            <person name="Hibbett D."/>
            <person name="Nagy L.G."/>
            <person name="Martin F.M."/>
        </authorList>
    </citation>
    <scope>NUCLEOTIDE SEQUENCE</scope>
    <source>
        <strain evidence="2">Prilba</strain>
    </source>
</reference>
<keyword evidence="3" id="KW-1185">Reference proteome</keyword>
<accession>A0A9P5TE48</accession>
<organism evidence="2 3">
    <name type="scientific">Russula ochroleuca</name>
    <dbReference type="NCBI Taxonomy" id="152965"/>
    <lineage>
        <taxon>Eukaryota</taxon>
        <taxon>Fungi</taxon>
        <taxon>Dikarya</taxon>
        <taxon>Basidiomycota</taxon>
        <taxon>Agaricomycotina</taxon>
        <taxon>Agaricomycetes</taxon>
        <taxon>Russulales</taxon>
        <taxon>Russulaceae</taxon>
        <taxon>Russula</taxon>
    </lineage>
</organism>
<dbReference type="OrthoDB" id="448455at2759"/>
<comment type="caution">
    <text evidence="2">The sequence shown here is derived from an EMBL/GenBank/DDBJ whole genome shotgun (WGS) entry which is preliminary data.</text>
</comment>
<evidence type="ECO:0000259" key="1">
    <source>
        <dbReference type="Pfam" id="PF17109"/>
    </source>
</evidence>